<dbReference type="SUPFAM" id="SSF46565">
    <property type="entry name" value="Chaperone J-domain"/>
    <property type="match status" value="1"/>
</dbReference>
<dbReference type="GO" id="GO:0008270">
    <property type="term" value="F:zinc ion binding"/>
    <property type="evidence" value="ECO:0007669"/>
    <property type="project" value="UniProtKB-UniRule"/>
</dbReference>
<evidence type="ECO:0000256" key="1">
    <source>
        <dbReference type="ARBA" id="ARBA00022490"/>
    </source>
</evidence>
<keyword evidence="3 9" id="KW-0479">Metal-binding</keyword>
<dbReference type="InterPro" id="IPR001623">
    <property type="entry name" value="DnaJ_domain"/>
</dbReference>
<evidence type="ECO:0000313" key="12">
    <source>
        <dbReference type="Proteomes" id="UP000464657"/>
    </source>
</evidence>
<dbReference type="SUPFAM" id="SSF57938">
    <property type="entry name" value="DnaJ/Hsp40 cysteine-rich domain"/>
    <property type="match status" value="1"/>
</dbReference>
<keyword evidence="5" id="KW-0863">Zinc-finger</keyword>
<accession>A0A7L4ZJU3</accession>
<proteinExistence type="inferred from homology"/>
<keyword evidence="7 9" id="KW-0346">Stress response</keyword>
<dbReference type="Pfam" id="PF00226">
    <property type="entry name" value="DnaJ"/>
    <property type="match status" value="1"/>
</dbReference>
<dbReference type="InterPro" id="IPR036410">
    <property type="entry name" value="HSP_DnaJ_Cys-rich_dom_sf"/>
</dbReference>
<keyword evidence="1 9" id="KW-0963">Cytoplasm</keyword>
<comment type="similarity">
    <text evidence="9">Belongs to the DnaJ family.</text>
</comment>
<dbReference type="PANTHER" id="PTHR43096:SF48">
    <property type="entry name" value="CHAPERONE PROTEIN DNAJ"/>
    <property type="match status" value="1"/>
</dbReference>
<dbReference type="InterPro" id="IPR008971">
    <property type="entry name" value="HSP40/DnaJ_pept-bd"/>
</dbReference>
<keyword evidence="8 9" id="KW-0143">Chaperone</keyword>
<comment type="subcellular location">
    <subcellularLocation>
        <location evidence="9">Cytoplasm</location>
    </subcellularLocation>
</comment>
<dbReference type="GO" id="GO:0005737">
    <property type="term" value="C:cytoplasm"/>
    <property type="evidence" value="ECO:0007669"/>
    <property type="project" value="UniProtKB-SubCell"/>
</dbReference>
<dbReference type="GO" id="GO:0051082">
    <property type="term" value="F:unfolded protein binding"/>
    <property type="evidence" value="ECO:0007669"/>
    <property type="project" value="UniProtKB-UniRule"/>
</dbReference>
<evidence type="ECO:0000256" key="9">
    <source>
        <dbReference type="HAMAP-Rule" id="MF_01152"/>
    </source>
</evidence>
<dbReference type="GO" id="GO:0006260">
    <property type="term" value="P:DNA replication"/>
    <property type="evidence" value="ECO:0007669"/>
    <property type="project" value="UniProtKB-KW"/>
</dbReference>
<evidence type="ECO:0000256" key="7">
    <source>
        <dbReference type="ARBA" id="ARBA00023016"/>
    </source>
</evidence>
<dbReference type="AlphaFoldDB" id="A0A7L4ZJU3"/>
<name>A0A7L4ZJU3_9FLAO</name>
<evidence type="ECO:0000313" key="11">
    <source>
        <dbReference type="EMBL" id="QHI36184.1"/>
    </source>
</evidence>
<dbReference type="GO" id="GO:0005524">
    <property type="term" value="F:ATP binding"/>
    <property type="evidence" value="ECO:0007669"/>
    <property type="project" value="InterPro"/>
</dbReference>
<feature type="domain" description="J" evidence="10">
    <location>
        <begin position="4"/>
        <end position="69"/>
    </location>
</feature>
<dbReference type="PROSITE" id="PS50076">
    <property type="entry name" value="DNAJ_2"/>
    <property type="match status" value="1"/>
</dbReference>
<feature type="binding site" evidence="9">
    <location>
        <position position="195"/>
    </location>
    <ligand>
        <name>Zn(2+)</name>
        <dbReference type="ChEBI" id="CHEBI:29105"/>
        <label>2</label>
    </ligand>
</feature>
<dbReference type="Gene3D" id="2.60.260.20">
    <property type="entry name" value="Urease metallochaperone UreE, N-terminal domain"/>
    <property type="match status" value="2"/>
</dbReference>
<keyword evidence="2 9" id="KW-0235">DNA replication</keyword>
<dbReference type="Gene3D" id="1.10.287.110">
    <property type="entry name" value="DnaJ domain"/>
    <property type="match status" value="1"/>
</dbReference>
<evidence type="ECO:0000259" key="10">
    <source>
        <dbReference type="PROSITE" id="PS50076"/>
    </source>
</evidence>
<evidence type="ECO:0000256" key="2">
    <source>
        <dbReference type="ARBA" id="ARBA00022705"/>
    </source>
</evidence>
<evidence type="ECO:0000256" key="3">
    <source>
        <dbReference type="ARBA" id="ARBA00022723"/>
    </source>
</evidence>
<evidence type="ECO:0000256" key="6">
    <source>
        <dbReference type="ARBA" id="ARBA00022833"/>
    </source>
</evidence>
<evidence type="ECO:0000256" key="8">
    <source>
        <dbReference type="ARBA" id="ARBA00023186"/>
    </source>
</evidence>
<feature type="binding site" evidence="9">
    <location>
        <position position="192"/>
    </location>
    <ligand>
        <name>Zn(2+)</name>
        <dbReference type="ChEBI" id="CHEBI:29105"/>
        <label>2</label>
    </ligand>
</feature>
<keyword evidence="12" id="KW-1185">Reference proteome</keyword>
<dbReference type="Pfam" id="PF00684">
    <property type="entry name" value="DnaJ_CXXCXGXG"/>
    <property type="match status" value="1"/>
</dbReference>
<reference evidence="11 12" key="1">
    <citation type="journal article" date="2013" name="Int. J. Syst. Evol. Microbiol.">
        <title>Kordia antarctica sp. nov., isolated from Antarctic seawater.</title>
        <authorList>
            <person name="Baek K."/>
            <person name="Choi A."/>
            <person name="Kang I."/>
            <person name="Lee K."/>
            <person name="Cho J.C."/>
        </authorList>
    </citation>
    <scope>NUCLEOTIDE SEQUENCE [LARGE SCALE GENOMIC DNA]</scope>
    <source>
        <strain evidence="11 12">IMCC3317</strain>
    </source>
</reference>
<dbReference type="InterPro" id="IPR012724">
    <property type="entry name" value="DnaJ"/>
</dbReference>
<dbReference type="PROSITE" id="PS00636">
    <property type="entry name" value="DNAJ_1"/>
    <property type="match status" value="1"/>
</dbReference>
<keyword evidence="6 9" id="KW-0862">Zinc</keyword>
<dbReference type="PRINTS" id="PR00625">
    <property type="entry name" value="JDOMAIN"/>
</dbReference>
<dbReference type="HAMAP" id="MF_01152">
    <property type="entry name" value="DnaJ"/>
    <property type="match status" value="1"/>
</dbReference>
<dbReference type="Proteomes" id="UP000464657">
    <property type="component" value="Chromosome"/>
</dbReference>
<dbReference type="SUPFAM" id="SSF49493">
    <property type="entry name" value="HSP40/DnaJ peptide-binding domain"/>
    <property type="match status" value="2"/>
</dbReference>
<dbReference type="InterPro" id="IPR001305">
    <property type="entry name" value="HSP_DnaJ_Cys-rich_dom"/>
</dbReference>
<feature type="binding site" evidence="9">
    <location>
        <position position="169"/>
    </location>
    <ligand>
        <name>Zn(2+)</name>
        <dbReference type="ChEBI" id="CHEBI:29105"/>
        <label>2</label>
    </ligand>
</feature>
<comment type="caution">
    <text evidence="9">Lacks conserved residue(s) required for the propagation of feature annotation.</text>
</comment>
<feature type="binding site" evidence="9">
    <location>
        <position position="166"/>
    </location>
    <ligand>
        <name>Zn(2+)</name>
        <dbReference type="ChEBI" id="CHEBI:29105"/>
        <label>2</label>
    </ligand>
</feature>
<organism evidence="11 12">
    <name type="scientific">Kordia antarctica</name>
    <dbReference type="NCBI Taxonomy" id="1218801"/>
    <lineage>
        <taxon>Bacteria</taxon>
        <taxon>Pseudomonadati</taxon>
        <taxon>Bacteroidota</taxon>
        <taxon>Flavobacteriia</taxon>
        <taxon>Flavobacteriales</taxon>
        <taxon>Flavobacteriaceae</taxon>
        <taxon>Kordia</taxon>
    </lineage>
</organism>
<comment type="domain">
    <text evidence="9">The J domain is necessary and sufficient to stimulate DnaK ATPase activity. Zinc center 1 plays an important role in the autonomous, DnaK-independent chaperone activity of DnaJ. Zinc center 2 is essential for interaction with DnaK and for DnaJ activity.</text>
</comment>
<dbReference type="GO" id="GO:0009408">
    <property type="term" value="P:response to heat"/>
    <property type="evidence" value="ECO:0007669"/>
    <property type="project" value="InterPro"/>
</dbReference>
<keyword evidence="4 9" id="KW-0677">Repeat</keyword>
<comment type="subunit">
    <text evidence="9">Homodimer.</text>
</comment>
<sequence length="380" mass="41021">MKQDYYETLGITKGASAAEIKKAYRKKAIQYHPDKNPDDKGAEEMFKKAAEAYEVLSDENKKARYDQYGHAAFENGGGFSGGGGFGGGMNMDDIFSQFGDIFGGGFGGGGGFSGFGGSGGSRQRRVKGSNLRIRVKLTLEEIANGVEKKVKVRRKVQAEGVSYKTCETCQGSGQMTRITNTILGRMQTSTTCSSCGGAGQTINKRPAGADGQGLKVTEETVLIKIPPGVVEGMQLKVTGKGNEAPGQHGVSGDLLVAIEEKDHEFLKREGDNLHYDLYISFSEAALGSSKEIDTVTGKVRIKVESGVQSGKILRLRGKGIPSINGYGKGDLLVHINVWTPKTLTSEQKSFFEKMADDENFIPNPEKSDKSFFEKVKDMFS</sequence>
<dbReference type="CDD" id="cd06257">
    <property type="entry name" value="DnaJ"/>
    <property type="match status" value="1"/>
</dbReference>
<dbReference type="GO" id="GO:0042026">
    <property type="term" value="P:protein refolding"/>
    <property type="evidence" value="ECO:0007669"/>
    <property type="project" value="TreeGrafter"/>
</dbReference>
<gene>
    <name evidence="11" type="primary">dnaJ_1</name>
    <name evidence="9" type="synonym">dnaJ</name>
    <name evidence="11" type="ORF">IMCC3317_15430</name>
</gene>
<dbReference type="CDD" id="cd10719">
    <property type="entry name" value="DnaJ_zf"/>
    <property type="match status" value="1"/>
</dbReference>
<dbReference type="SMART" id="SM00271">
    <property type="entry name" value="DnaJ"/>
    <property type="match status" value="1"/>
</dbReference>
<evidence type="ECO:0000256" key="4">
    <source>
        <dbReference type="ARBA" id="ARBA00022737"/>
    </source>
</evidence>
<dbReference type="Pfam" id="PF01556">
    <property type="entry name" value="DnaJ_C"/>
    <property type="match status" value="1"/>
</dbReference>
<dbReference type="InterPro" id="IPR002939">
    <property type="entry name" value="DnaJ_C"/>
</dbReference>
<dbReference type="InterPro" id="IPR036869">
    <property type="entry name" value="J_dom_sf"/>
</dbReference>
<comment type="cofactor">
    <cofactor evidence="9">
        <name>Zn(2+)</name>
        <dbReference type="ChEBI" id="CHEBI:29105"/>
    </cofactor>
    <text evidence="9">Binds 2 Zn(2+) ions per monomer.</text>
</comment>
<dbReference type="CDD" id="cd10747">
    <property type="entry name" value="DnaJ_C"/>
    <property type="match status" value="1"/>
</dbReference>
<comment type="function">
    <text evidence="9">Participates actively in the response to hyperosmotic and heat shock by preventing the aggregation of stress-denatured proteins and by disaggregating proteins, also in an autonomous, DnaK-independent fashion. Unfolded proteins bind initially to DnaJ; upon interaction with the DnaJ-bound protein, DnaK hydrolyzes its bound ATP, resulting in the formation of a stable complex. GrpE releases ADP from DnaK; ATP binding to DnaK triggers the release of the substrate protein, thus completing the reaction cycle. Several rounds of ATP-dependent interactions between DnaJ, DnaK and GrpE are required for fully efficient folding. Also involved, together with DnaK and GrpE, in the DNA replication of plasmids through activation of initiation proteins.</text>
</comment>
<dbReference type="KEGG" id="kan:IMCC3317_15430"/>
<dbReference type="RefSeq" id="WP_160128910.1">
    <property type="nucleotide sequence ID" value="NZ_CP019288.1"/>
</dbReference>
<protein>
    <recommendedName>
        <fullName evidence="9">Chaperone protein DnaJ</fullName>
    </recommendedName>
</protein>
<dbReference type="OrthoDB" id="9779889at2"/>
<dbReference type="PANTHER" id="PTHR43096">
    <property type="entry name" value="DNAJ HOMOLOG 1, MITOCHONDRIAL-RELATED"/>
    <property type="match status" value="1"/>
</dbReference>
<dbReference type="NCBIfam" id="NF008035">
    <property type="entry name" value="PRK10767.1"/>
    <property type="match status" value="1"/>
</dbReference>
<dbReference type="EMBL" id="CP019288">
    <property type="protein sequence ID" value="QHI36184.1"/>
    <property type="molecule type" value="Genomic_DNA"/>
</dbReference>
<dbReference type="Gene3D" id="2.10.230.10">
    <property type="entry name" value="Heat shock protein DnaJ, cysteine-rich domain"/>
    <property type="match status" value="1"/>
</dbReference>
<dbReference type="InterPro" id="IPR018253">
    <property type="entry name" value="DnaJ_domain_CS"/>
</dbReference>
<dbReference type="FunFam" id="1.10.287.110:FF:000034">
    <property type="entry name" value="Chaperone protein DnaJ"/>
    <property type="match status" value="1"/>
</dbReference>
<dbReference type="GO" id="GO:0031072">
    <property type="term" value="F:heat shock protein binding"/>
    <property type="evidence" value="ECO:0007669"/>
    <property type="project" value="InterPro"/>
</dbReference>
<dbReference type="FunFam" id="2.60.260.20:FF:000005">
    <property type="entry name" value="Chaperone protein dnaJ 1, mitochondrial"/>
    <property type="match status" value="1"/>
</dbReference>
<evidence type="ECO:0000256" key="5">
    <source>
        <dbReference type="ARBA" id="ARBA00022771"/>
    </source>
</evidence>